<dbReference type="GO" id="GO:0042558">
    <property type="term" value="P:pteridine-containing compound metabolic process"/>
    <property type="evidence" value="ECO:0007669"/>
    <property type="project" value="InterPro"/>
</dbReference>
<dbReference type="GO" id="GO:0005829">
    <property type="term" value="C:cytosol"/>
    <property type="evidence" value="ECO:0007669"/>
    <property type="project" value="TreeGrafter"/>
</dbReference>
<dbReference type="InterPro" id="IPR000489">
    <property type="entry name" value="Pterin-binding_dom"/>
</dbReference>
<proteinExistence type="inferred from homology"/>
<dbReference type="PROSITE" id="PS50972">
    <property type="entry name" value="PTERIN_BINDING"/>
    <property type="match status" value="1"/>
</dbReference>
<evidence type="ECO:0000256" key="3">
    <source>
        <dbReference type="ARBA" id="ARBA00022679"/>
    </source>
</evidence>
<dbReference type="SMR" id="H6LCR0"/>
<organism evidence="5 6">
    <name type="scientific">Acetobacterium woodii (strain ATCC 29683 / DSM 1030 / JCM 2381 / KCTC 1655 / WB1)</name>
    <dbReference type="NCBI Taxonomy" id="931626"/>
    <lineage>
        <taxon>Bacteria</taxon>
        <taxon>Bacillati</taxon>
        <taxon>Bacillota</taxon>
        <taxon>Clostridia</taxon>
        <taxon>Eubacteriales</taxon>
        <taxon>Eubacteriaceae</taxon>
        <taxon>Acetobacterium</taxon>
    </lineage>
</organism>
<protein>
    <submittedName>
        <fullName evidence="5">Dihydropteroate synthase</fullName>
        <ecNumber evidence="5">2.5.1.15</ecNumber>
    </submittedName>
</protein>
<name>H6LCR0_ACEWD</name>
<dbReference type="GO" id="GO:0008705">
    <property type="term" value="F:methionine synthase activity"/>
    <property type="evidence" value="ECO:0007669"/>
    <property type="project" value="TreeGrafter"/>
</dbReference>
<sequence>MLTIVGELINSSRKVVKEAVQNRDEKVIRELAKVQTDAGATFLDVNCGNMIHDEEEVMEWLVNTIQDEVEMPLCIDSPKASALEVGLNLCKFGRPMINSLSGEEGRYEAIVPLVKKFDAKIVVLCMDHTGMPVTSDDRMKVVDDLYAKLTKDGIKDDDMYFDPLVKPISSVTTAGKEVLDTVRKIKVKYPDVHFMCGLSNISYGLPNRSLLNRLFVVQTMTLGMDGYVLDPANSSMMADIVASTALHGQDSYCGGYIKAHRKGLLG</sequence>
<dbReference type="SUPFAM" id="SSF51717">
    <property type="entry name" value="Dihydropteroate synthetase-like"/>
    <property type="match status" value="1"/>
</dbReference>
<dbReference type="STRING" id="931626.Awo_c22740"/>
<evidence type="ECO:0000259" key="4">
    <source>
        <dbReference type="PROSITE" id="PS50972"/>
    </source>
</evidence>
<dbReference type="InterPro" id="IPR011005">
    <property type="entry name" value="Dihydropteroate_synth-like_sf"/>
</dbReference>
<dbReference type="KEGG" id="awo:Awo_c22740"/>
<dbReference type="GO" id="GO:0032259">
    <property type="term" value="P:methylation"/>
    <property type="evidence" value="ECO:0007669"/>
    <property type="project" value="UniProtKB-KW"/>
</dbReference>
<dbReference type="eggNOG" id="COG1410">
    <property type="taxonomic scope" value="Bacteria"/>
</dbReference>
<dbReference type="HOGENOM" id="CLU_070996_0_0_9"/>
<dbReference type="GO" id="GO:0004156">
    <property type="term" value="F:dihydropteroate synthase activity"/>
    <property type="evidence" value="ECO:0007669"/>
    <property type="project" value="UniProtKB-EC"/>
</dbReference>
<evidence type="ECO:0000313" key="5">
    <source>
        <dbReference type="EMBL" id="AFA49047.1"/>
    </source>
</evidence>
<dbReference type="InterPro" id="IPR050554">
    <property type="entry name" value="Met_Synthase/Corrinoid"/>
</dbReference>
<feature type="domain" description="Pterin-binding" evidence="4">
    <location>
        <begin position="2"/>
        <end position="248"/>
    </location>
</feature>
<evidence type="ECO:0000256" key="1">
    <source>
        <dbReference type="ARBA" id="ARBA00010398"/>
    </source>
</evidence>
<reference evidence="6" key="1">
    <citation type="submission" date="2011-07" db="EMBL/GenBank/DDBJ databases">
        <title>Complete genome sequence of Acetobacterium woodii.</title>
        <authorList>
            <person name="Poehlein A."/>
            <person name="Schmidt S."/>
            <person name="Kaster A.-K."/>
            <person name="Goenrich M."/>
            <person name="Vollmers J."/>
            <person name="Thuermer A."/>
            <person name="Gottschalk G."/>
            <person name="Thauer R.K."/>
            <person name="Daniel R."/>
            <person name="Mueller V."/>
        </authorList>
    </citation>
    <scope>NUCLEOTIDE SEQUENCE [LARGE SCALE GENOMIC DNA]</scope>
    <source>
        <strain evidence="6">ATCC 29683 / DSM 1030 / JCM 2381 / KCTC 1655 / WB1</strain>
    </source>
</reference>
<dbReference type="NCBIfam" id="NF005719">
    <property type="entry name" value="PRK07535.1"/>
    <property type="match status" value="1"/>
</dbReference>
<dbReference type="Proteomes" id="UP000007177">
    <property type="component" value="Chromosome"/>
</dbReference>
<dbReference type="AlphaFoldDB" id="H6LCR0"/>
<dbReference type="EMBL" id="CP002987">
    <property type="protein sequence ID" value="AFA49047.1"/>
    <property type="molecule type" value="Genomic_DNA"/>
</dbReference>
<dbReference type="PANTHER" id="PTHR45833">
    <property type="entry name" value="METHIONINE SYNTHASE"/>
    <property type="match status" value="1"/>
</dbReference>
<reference evidence="5 6" key="2">
    <citation type="journal article" date="2012" name="PLoS ONE">
        <title>An ancient pathway combining carbon dioxide fixation with the generation and utilization of a sodium ion gradient for ATP synthesis.</title>
        <authorList>
            <person name="Poehlein A."/>
            <person name="Schmidt S."/>
            <person name="Kaster A.K."/>
            <person name="Goenrich M."/>
            <person name="Vollmers J."/>
            <person name="Thurmer A."/>
            <person name="Bertsch J."/>
            <person name="Schuchmann K."/>
            <person name="Voigt B."/>
            <person name="Hecker M."/>
            <person name="Daniel R."/>
            <person name="Thauer R.K."/>
            <person name="Gottschalk G."/>
            <person name="Muller V."/>
        </authorList>
    </citation>
    <scope>NUCLEOTIDE SEQUENCE [LARGE SCALE GENOMIC DNA]</scope>
    <source>
        <strain evidence="6">ATCC 29683 / DSM 1030 / JCM 2381 / KCTC 1655 / WB1</strain>
    </source>
</reference>
<evidence type="ECO:0000313" key="6">
    <source>
        <dbReference type="Proteomes" id="UP000007177"/>
    </source>
</evidence>
<keyword evidence="3 5" id="KW-0808">Transferase</keyword>
<gene>
    <name evidence="5" type="ordered locus">Awo_c22740</name>
</gene>
<keyword evidence="6" id="KW-1185">Reference proteome</keyword>
<dbReference type="EC" id="2.5.1.15" evidence="5"/>
<comment type="similarity">
    <text evidence="1">Belongs to the vitamin-B12 dependent methionine synthase family.</text>
</comment>
<evidence type="ECO:0000256" key="2">
    <source>
        <dbReference type="ARBA" id="ARBA00022603"/>
    </source>
</evidence>
<dbReference type="Pfam" id="PF00809">
    <property type="entry name" value="Pterin_bind"/>
    <property type="match status" value="1"/>
</dbReference>
<dbReference type="Gene3D" id="3.20.20.20">
    <property type="entry name" value="Dihydropteroate synthase-like"/>
    <property type="match status" value="1"/>
</dbReference>
<keyword evidence="2" id="KW-0489">Methyltransferase</keyword>
<accession>H6LCR0</accession>